<protein>
    <submittedName>
        <fullName evidence="10">Extracellular solute-binding protein</fullName>
    </submittedName>
</protein>
<organism evidence="10 11">
    <name type="scientific">Brotaphodocola catenula</name>
    <dbReference type="NCBI Taxonomy" id="2885361"/>
    <lineage>
        <taxon>Bacteria</taxon>
        <taxon>Bacillati</taxon>
        <taxon>Bacillota</taxon>
        <taxon>Clostridia</taxon>
        <taxon>Lachnospirales</taxon>
        <taxon>Lachnospiraceae</taxon>
        <taxon>Brotaphodocola</taxon>
    </lineage>
</organism>
<evidence type="ECO:0000256" key="2">
    <source>
        <dbReference type="ARBA" id="ARBA00022448"/>
    </source>
</evidence>
<keyword evidence="6" id="KW-0564">Palmitate</keyword>
<evidence type="ECO:0000256" key="9">
    <source>
        <dbReference type="SAM" id="SignalP"/>
    </source>
</evidence>
<dbReference type="PROSITE" id="PS51257">
    <property type="entry name" value="PROKAR_LIPOPROTEIN"/>
    <property type="match status" value="1"/>
</dbReference>
<dbReference type="InterPro" id="IPR006059">
    <property type="entry name" value="SBP"/>
</dbReference>
<feature type="signal peptide" evidence="9">
    <location>
        <begin position="1"/>
        <end position="30"/>
    </location>
</feature>
<reference evidence="10" key="1">
    <citation type="submission" date="2021-10" db="EMBL/GenBank/DDBJ databases">
        <title>Anaerobic single-cell dispensing facilitates the cultivation of human gut bacteria.</title>
        <authorList>
            <person name="Afrizal A."/>
        </authorList>
    </citation>
    <scope>NUCLEOTIDE SEQUENCE</scope>
    <source>
        <strain evidence="10">CLA-AA-H274</strain>
    </source>
</reference>
<dbReference type="InterPro" id="IPR006061">
    <property type="entry name" value="SBP_1_CS"/>
</dbReference>
<dbReference type="Gene3D" id="3.40.190.10">
    <property type="entry name" value="Periplasmic binding protein-like II"/>
    <property type="match status" value="2"/>
</dbReference>
<gene>
    <name evidence="10" type="ORF">LKD32_01640</name>
</gene>
<evidence type="ECO:0000256" key="6">
    <source>
        <dbReference type="ARBA" id="ARBA00023139"/>
    </source>
</evidence>
<name>A0AAE3AL06_9FIRM</name>
<dbReference type="PANTHER" id="PTHR43649">
    <property type="entry name" value="ARABINOSE-BINDING PROTEIN-RELATED"/>
    <property type="match status" value="1"/>
</dbReference>
<dbReference type="Pfam" id="PF01547">
    <property type="entry name" value="SBP_bac_1"/>
    <property type="match status" value="1"/>
</dbReference>
<keyword evidence="11" id="KW-1185">Reference proteome</keyword>
<evidence type="ECO:0000256" key="8">
    <source>
        <dbReference type="SAM" id="MobiDB-lite"/>
    </source>
</evidence>
<evidence type="ECO:0000256" key="7">
    <source>
        <dbReference type="ARBA" id="ARBA00023288"/>
    </source>
</evidence>
<keyword evidence="3" id="KW-1003">Cell membrane</keyword>
<evidence type="ECO:0000313" key="10">
    <source>
        <dbReference type="EMBL" id="MCC2163596.1"/>
    </source>
</evidence>
<feature type="chain" id="PRO_5042150071" evidence="9">
    <location>
        <begin position="31"/>
        <end position="447"/>
    </location>
</feature>
<dbReference type="RefSeq" id="WP_177977537.1">
    <property type="nucleotide sequence ID" value="NZ_JAJEPU010000003.1"/>
</dbReference>
<evidence type="ECO:0000256" key="4">
    <source>
        <dbReference type="ARBA" id="ARBA00022729"/>
    </source>
</evidence>
<keyword evidence="4 9" id="KW-0732">Signal</keyword>
<feature type="compositionally biased region" description="Basic and acidic residues" evidence="8">
    <location>
        <begin position="45"/>
        <end position="60"/>
    </location>
</feature>
<feature type="compositionally biased region" description="Low complexity" evidence="8">
    <location>
        <begin position="23"/>
        <end position="43"/>
    </location>
</feature>
<keyword evidence="7" id="KW-0449">Lipoprotein</keyword>
<comment type="similarity">
    <text evidence="1">Belongs to the bacterial solute-binding protein 1 family.</text>
</comment>
<dbReference type="GO" id="GO:0055085">
    <property type="term" value="P:transmembrane transport"/>
    <property type="evidence" value="ECO:0007669"/>
    <property type="project" value="InterPro"/>
</dbReference>
<dbReference type="PANTHER" id="PTHR43649:SF33">
    <property type="entry name" value="POLYGALACTURONAN_RHAMNOGALACTURONAN-BINDING PROTEIN YTCQ"/>
    <property type="match status" value="1"/>
</dbReference>
<dbReference type="PROSITE" id="PS01037">
    <property type="entry name" value="SBP_BACTERIAL_1"/>
    <property type="match status" value="1"/>
</dbReference>
<dbReference type="InterPro" id="IPR050490">
    <property type="entry name" value="Bact_solute-bd_prot1"/>
</dbReference>
<dbReference type="EMBL" id="JAJEPU010000003">
    <property type="protein sequence ID" value="MCC2163596.1"/>
    <property type="molecule type" value="Genomic_DNA"/>
</dbReference>
<dbReference type="Proteomes" id="UP001198962">
    <property type="component" value="Unassembled WGS sequence"/>
</dbReference>
<keyword evidence="5" id="KW-0472">Membrane</keyword>
<keyword evidence="2" id="KW-0813">Transport</keyword>
<evidence type="ECO:0000313" key="11">
    <source>
        <dbReference type="Proteomes" id="UP001198962"/>
    </source>
</evidence>
<proteinExistence type="inferred from homology"/>
<feature type="region of interest" description="Disordered" evidence="8">
    <location>
        <begin position="23"/>
        <end position="60"/>
    </location>
</feature>
<accession>A0AAE3AL06</accession>
<comment type="caution">
    <text evidence="10">The sequence shown here is derived from an EMBL/GenBank/DDBJ whole genome shotgun (WGS) entry which is preliminary data.</text>
</comment>
<dbReference type="SUPFAM" id="SSF53850">
    <property type="entry name" value="Periplasmic binding protein-like II"/>
    <property type="match status" value="1"/>
</dbReference>
<evidence type="ECO:0000256" key="1">
    <source>
        <dbReference type="ARBA" id="ARBA00008520"/>
    </source>
</evidence>
<evidence type="ECO:0000256" key="3">
    <source>
        <dbReference type="ARBA" id="ARBA00022475"/>
    </source>
</evidence>
<dbReference type="AlphaFoldDB" id="A0AAE3AL06"/>
<sequence>MRKSVKSWLAIGTAAIVAAGLAGCSGSSSSDAPAAEASKTETSAEAEKADTAESKEESKNLEGEIEIVTNANEQTYNAVNEILEQFMQENPGVKISYTTQGSDYEQLMKARMASNDLPDIFATHGWSVVRYSEYLRPLNDQPWFSEIEPSFLENVQNADGQVFVLPLNMDQGGLLYNKKLLTELGVDIPKTWDELKDICEKGKEKGYTGVFIAGKDSRQPASLLDIAAQTYLEVRNDQDYTSQLLDGSFDWNNWTPLSQLLVDLKESGYLNEDCVTCDTVDIAPRMSENNVLFLITSNMDLIRQASELNPDAQYGMAPIPTVDESQENVFAGGEREAYGVWKDTKHEELCLEVLKYLAKPENVKKVCESSGKRSALKGVDPDLGAVAEDYKKYADIKISPTFDRVYLPSGMWSTMRTIGSALMGGEMSVEESVKTMETDYNTLREQN</sequence>
<evidence type="ECO:0000256" key="5">
    <source>
        <dbReference type="ARBA" id="ARBA00023136"/>
    </source>
</evidence>